<accession>A0A4Q8B5K5</accession>
<evidence type="ECO:0000256" key="2">
    <source>
        <dbReference type="SAM" id="Phobius"/>
    </source>
</evidence>
<comment type="caution">
    <text evidence="3">The sequence shown here is derived from an EMBL/GenBank/DDBJ whole genome shotgun (WGS) entry which is preliminary data.</text>
</comment>
<evidence type="ECO:0000313" key="4">
    <source>
        <dbReference type="Proteomes" id="UP000294114"/>
    </source>
</evidence>
<reference evidence="3 4" key="1">
    <citation type="submission" date="2019-02" db="EMBL/GenBank/DDBJ databases">
        <title>Sequencing the genomes of 1000 actinobacteria strains.</title>
        <authorList>
            <person name="Klenk H.-P."/>
        </authorList>
    </citation>
    <scope>NUCLEOTIDE SEQUENCE [LARGE SCALE GENOMIC DNA]</scope>
    <source>
        <strain evidence="3 4">DSM 45612</strain>
    </source>
</reference>
<proteinExistence type="predicted"/>
<feature type="transmembrane region" description="Helical" evidence="2">
    <location>
        <begin position="76"/>
        <end position="95"/>
    </location>
</feature>
<keyword evidence="2" id="KW-0472">Membrane</keyword>
<sequence>MDNRFRKLPPRIEPRYETHDVSDPPPLPDVPQTIGLTPAGQVADLERLAIAIARHPGRTGPAPLVRDPAQHGRRRWVLVALFGALALGMVAVAVMNQTG</sequence>
<keyword evidence="2" id="KW-1133">Transmembrane helix</keyword>
<organism evidence="3 4">
    <name type="scientific">Micromonospora kangleipakensis</name>
    <dbReference type="NCBI Taxonomy" id="1077942"/>
    <lineage>
        <taxon>Bacteria</taxon>
        <taxon>Bacillati</taxon>
        <taxon>Actinomycetota</taxon>
        <taxon>Actinomycetes</taxon>
        <taxon>Micromonosporales</taxon>
        <taxon>Micromonosporaceae</taxon>
        <taxon>Micromonospora</taxon>
    </lineage>
</organism>
<dbReference type="Proteomes" id="UP000294114">
    <property type="component" value="Unassembled WGS sequence"/>
</dbReference>
<feature type="compositionally biased region" description="Basic and acidic residues" evidence="1">
    <location>
        <begin position="1"/>
        <end position="22"/>
    </location>
</feature>
<dbReference type="AlphaFoldDB" id="A0A4Q8B5K5"/>
<name>A0A4Q8B5K5_9ACTN</name>
<dbReference type="EMBL" id="SHLD01000001">
    <property type="protein sequence ID" value="RZU72872.1"/>
    <property type="molecule type" value="Genomic_DNA"/>
</dbReference>
<protein>
    <submittedName>
        <fullName evidence="3">Uncharacterized protein</fullName>
    </submittedName>
</protein>
<evidence type="ECO:0000256" key="1">
    <source>
        <dbReference type="SAM" id="MobiDB-lite"/>
    </source>
</evidence>
<keyword evidence="4" id="KW-1185">Reference proteome</keyword>
<keyword evidence="2" id="KW-0812">Transmembrane</keyword>
<feature type="region of interest" description="Disordered" evidence="1">
    <location>
        <begin position="1"/>
        <end position="30"/>
    </location>
</feature>
<evidence type="ECO:0000313" key="3">
    <source>
        <dbReference type="EMBL" id="RZU72872.1"/>
    </source>
</evidence>
<gene>
    <name evidence="3" type="ORF">EV384_1260</name>
</gene>